<proteinExistence type="predicted"/>
<dbReference type="Pfam" id="PF00503">
    <property type="entry name" value="G-alpha"/>
    <property type="match status" value="1"/>
</dbReference>
<dbReference type="OrthoDB" id="5817230at2759"/>
<evidence type="ECO:0000256" key="4">
    <source>
        <dbReference type="ARBA" id="ARBA00023224"/>
    </source>
</evidence>
<evidence type="ECO:0000256" key="5">
    <source>
        <dbReference type="PIRSR" id="PIRSR601019-1"/>
    </source>
</evidence>
<dbReference type="InterPro" id="IPR001019">
    <property type="entry name" value="Gprotein_alpha_su"/>
</dbReference>
<keyword evidence="4" id="KW-0807">Transducer</keyword>
<dbReference type="SMART" id="SM00275">
    <property type="entry name" value="G_alpha"/>
    <property type="match status" value="1"/>
</dbReference>
<dbReference type="SUPFAM" id="SSF47895">
    <property type="entry name" value="Transducin (alpha subunit), insertion domain"/>
    <property type="match status" value="1"/>
</dbReference>
<feature type="binding site" evidence="6">
    <location>
        <position position="456"/>
    </location>
    <ligand>
        <name>Mg(2+)</name>
        <dbReference type="ChEBI" id="CHEBI:18420"/>
    </ligand>
</feature>
<feature type="binding site" evidence="5">
    <location>
        <begin position="549"/>
        <end position="552"/>
    </location>
    <ligand>
        <name>GTP</name>
        <dbReference type="ChEBI" id="CHEBI:37565"/>
    </ligand>
</feature>
<keyword evidence="2 5" id="KW-0547">Nucleotide-binding</keyword>
<evidence type="ECO:0000256" key="1">
    <source>
        <dbReference type="ARBA" id="ARBA00022723"/>
    </source>
</evidence>
<dbReference type="InterPro" id="IPR011025">
    <property type="entry name" value="GproteinA_insert"/>
</dbReference>
<dbReference type="FunFam" id="3.40.50.300:FF:000692">
    <property type="entry name" value="Guanine nucleotide-binding protein subunit alpha"/>
    <property type="match status" value="1"/>
</dbReference>
<dbReference type="InParanoid" id="A0A0H2RHR1"/>
<dbReference type="PANTHER" id="PTHR10218:SF360">
    <property type="entry name" value="GUANINE NUCLEOTIDE-BINDING PROTEIN SUBUNIT ALPHA HOMOLOG"/>
    <property type="match status" value="1"/>
</dbReference>
<dbReference type="PROSITE" id="PS51882">
    <property type="entry name" value="G_ALPHA"/>
    <property type="match status" value="1"/>
</dbReference>
<evidence type="ECO:0000256" key="7">
    <source>
        <dbReference type="SAM" id="MobiDB-lite"/>
    </source>
</evidence>
<organism evidence="8 9">
    <name type="scientific">Schizopora paradoxa</name>
    <dbReference type="NCBI Taxonomy" id="27342"/>
    <lineage>
        <taxon>Eukaryota</taxon>
        <taxon>Fungi</taxon>
        <taxon>Dikarya</taxon>
        <taxon>Basidiomycota</taxon>
        <taxon>Agaricomycotina</taxon>
        <taxon>Agaricomycetes</taxon>
        <taxon>Hymenochaetales</taxon>
        <taxon>Schizoporaceae</taxon>
        <taxon>Schizopora</taxon>
    </lineage>
</organism>
<feature type="region of interest" description="Disordered" evidence="7">
    <location>
        <begin position="364"/>
        <end position="389"/>
    </location>
</feature>
<reference evidence="8 9" key="1">
    <citation type="submission" date="2015-04" db="EMBL/GenBank/DDBJ databases">
        <title>Complete genome sequence of Schizopora paradoxa KUC8140, a cosmopolitan wood degrader in East Asia.</title>
        <authorList>
            <consortium name="DOE Joint Genome Institute"/>
            <person name="Min B."/>
            <person name="Park H."/>
            <person name="Jang Y."/>
            <person name="Kim J.-J."/>
            <person name="Kim K.H."/>
            <person name="Pangilinan J."/>
            <person name="Lipzen A."/>
            <person name="Riley R."/>
            <person name="Grigoriev I.V."/>
            <person name="Spatafora J.W."/>
            <person name="Choi I.-G."/>
        </authorList>
    </citation>
    <scope>NUCLEOTIDE SEQUENCE [LARGE SCALE GENOMIC DNA]</scope>
    <source>
        <strain evidence="8 9">KUC8140</strain>
    </source>
</reference>
<dbReference type="GO" id="GO:0005737">
    <property type="term" value="C:cytoplasm"/>
    <property type="evidence" value="ECO:0007669"/>
    <property type="project" value="TreeGrafter"/>
</dbReference>
<feature type="region of interest" description="Disordered" evidence="7">
    <location>
        <begin position="199"/>
        <end position="234"/>
    </location>
</feature>
<dbReference type="GO" id="GO:0003924">
    <property type="term" value="F:GTPase activity"/>
    <property type="evidence" value="ECO:0007669"/>
    <property type="project" value="InterPro"/>
</dbReference>
<dbReference type="Proteomes" id="UP000053477">
    <property type="component" value="Unassembled WGS sequence"/>
</dbReference>
<dbReference type="GO" id="GO:0001664">
    <property type="term" value="F:G protein-coupled receptor binding"/>
    <property type="evidence" value="ECO:0007669"/>
    <property type="project" value="TreeGrafter"/>
</dbReference>
<sequence>MARTITSPTTSFTSSFLGGTSASSVNPALTDPNDPFYAFLRPPPGETLEERNERERREAEARKVNDEIDEMLRAEKSAMKKRKKPVKVLLLGQSESGASCVKLSFFQMTYARKAWKEEHSAWRSVIQLNLCRTVNLILDVLTEEMAFEGALSIPSSPGDLVSSTTIPAAAPSSSITGKLGTPEIEELPREATAGTSVVVDKGKGKGKGVERLASPVASPHSYSTPRTPHSPDASQPLAPLHFDEKHKLLKLKLGPLKRVQRDLEVRLGAGAEELSPALAGAAMTEAAPFGGVGEGMASGSGSGSAVGAGAGSAVAERGNATSGAAGVSSFFVPPSRRGPQEFYVRSSTGWKAALDRLRPQTLGASASARTSFERASGKEAARDREAREAKETTEIMAACREDIAALWGDETVRTMLARKRLRLEERGGFFLNDIDRIAVPDYEPDDSDIVRARLRTLGVQEYRFVFEKGLELGQEWLMYDVGGARSLRAAWPPYFDDLNAIIFLAPISCFDEKLAEDRRVNRLEDSLLLWKAVCANKLLKHTQLTLFLNKCDLLEKKLEAGVLFRNYVPSYGEGKKNDVETVTKYLKQKFREMSKQYSPQPRGFYAHLTSVVDTKATAVTLATVREGILREHLRGADLI</sequence>
<dbReference type="GO" id="GO:0007188">
    <property type="term" value="P:adenylate cyclase-modulating G protein-coupled receptor signaling pathway"/>
    <property type="evidence" value="ECO:0007669"/>
    <property type="project" value="TreeGrafter"/>
</dbReference>
<accession>A0A0H2RHR1</accession>
<evidence type="ECO:0000313" key="8">
    <source>
        <dbReference type="EMBL" id="KLO11127.1"/>
    </source>
</evidence>
<feature type="compositionally biased region" description="Basic and acidic residues" evidence="7">
    <location>
        <begin position="200"/>
        <end position="210"/>
    </location>
</feature>
<dbReference type="GO" id="GO:0031683">
    <property type="term" value="F:G-protein beta/gamma-subunit complex binding"/>
    <property type="evidence" value="ECO:0007669"/>
    <property type="project" value="InterPro"/>
</dbReference>
<dbReference type="Gene3D" id="3.40.50.300">
    <property type="entry name" value="P-loop containing nucleotide triphosphate hydrolases"/>
    <property type="match status" value="2"/>
</dbReference>
<dbReference type="AlphaFoldDB" id="A0A0H2RHR1"/>
<keyword evidence="6" id="KW-0460">Magnesium</keyword>
<feature type="compositionally biased region" description="Low complexity" evidence="7">
    <location>
        <begin position="1"/>
        <end position="24"/>
    </location>
</feature>
<name>A0A0H2RHR1_9AGAM</name>
<keyword evidence="3 5" id="KW-0342">GTP-binding</keyword>
<dbReference type="SUPFAM" id="SSF52540">
    <property type="entry name" value="P-loop containing nucleoside triphosphate hydrolases"/>
    <property type="match status" value="1"/>
</dbReference>
<feature type="compositionally biased region" description="Basic and acidic residues" evidence="7">
    <location>
        <begin position="48"/>
        <end position="61"/>
    </location>
</feature>
<feature type="region of interest" description="Disordered" evidence="7">
    <location>
        <begin position="1"/>
        <end position="61"/>
    </location>
</feature>
<dbReference type="STRING" id="27342.A0A0H2RHR1"/>
<dbReference type="GO" id="GO:0005525">
    <property type="term" value="F:GTP binding"/>
    <property type="evidence" value="ECO:0007669"/>
    <property type="project" value="UniProtKB-KW"/>
</dbReference>
<evidence type="ECO:0000256" key="6">
    <source>
        <dbReference type="PIRSR" id="PIRSR601019-2"/>
    </source>
</evidence>
<dbReference type="PANTHER" id="PTHR10218">
    <property type="entry name" value="GTP-BINDING PROTEIN ALPHA SUBUNIT"/>
    <property type="match status" value="1"/>
</dbReference>
<dbReference type="EMBL" id="KQ086008">
    <property type="protein sequence ID" value="KLO11127.1"/>
    <property type="molecule type" value="Genomic_DNA"/>
</dbReference>
<dbReference type="InterPro" id="IPR027417">
    <property type="entry name" value="P-loop_NTPase"/>
</dbReference>
<protein>
    <submittedName>
        <fullName evidence="8">G-alpha-domain-containing protein</fullName>
    </submittedName>
</protein>
<evidence type="ECO:0000256" key="3">
    <source>
        <dbReference type="ARBA" id="ARBA00023134"/>
    </source>
</evidence>
<dbReference type="GO" id="GO:0005834">
    <property type="term" value="C:heterotrimeric G-protein complex"/>
    <property type="evidence" value="ECO:0007669"/>
    <property type="project" value="TreeGrafter"/>
</dbReference>
<evidence type="ECO:0000256" key="2">
    <source>
        <dbReference type="ARBA" id="ARBA00022741"/>
    </source>
</evidence>
<evidence type="ECO:0000313" key="9">
    <source>
        <dbReference type="Proteomes" id="UP000053477"/>
    </source>
</evidence>
<dbReference type="Gene3D" id="1.10.400.10">
    <property type="entry name" value="GI Alpha 1, domain 2-like"/>
    <property type="match status" value="1"/>
</dbReference>
<feature type="compositionally biased region" description="Basic and acidic residues" evidence="7">
    <location>
        <begin position="371"/>
        <end position="389"/>
    </location>
</feature>
<keyword evidence="1 6" id="KW-0479">Metal-binding</keyword>
<keyword evidence="9" id="KW-1185">Reference proteome</keyword>
<gene>
    <name evidence="8" type="ORF">SCHPADRAFT_877306</name>
</gene>
<dbReference type="GO" id="GO:0046872">
    <property type="term" value="F:metal ion binding"/>
    <property type="evidence" value="ECO:0007669"/>
    <property type="project" value="UniProtKB-KW"/>
</dbReference>